<evidence type="ECO:0000313" key="20">
    <source>
        <dbReference type="EMBL" id="CAD8822261.1"/>
    </source>
</evidence>
<feature type="domain" description="Peptidase M48" evidence="18">
    <location>
        <begin position="274"/>
        <end position="478"/>
    </location>
</feature>
<dbReference type="GO" id="GO:0005789">
    <property type="term" value="C:endoplasmic reticulum membrane"/>
    <property type="evidence" value="ECO:0007669"/>
    <property type="project" value="UniProtKB-SubCell"/>
</dbReference>
<feature type="binding site" evidence="15">
    <location>
        <position position="424"/>
    </location>
    <ligand>
        <name>Zn(2+)</name>
        <dbReference type="ChEBI" id="CHEBI:29105"/>
        <note>catalytic</note>
    </ligand>
</feature>
<feature type="transmembrane region" description="Helical" evidence="17">
    <location>
        <begin position="395"/>
        <end position="419"/>
    </location>
</feature>
<dbReference type="Pfam" id="PF16491">
    <property type="entry name" value="Peptidase_M48_N"/>
    <property type="match status" value="1"/>
</dbReference>
<feature type="transmembrane region" description="Helical" evidence="17">
    <location>
        <begin position="64"/>
        <end position="84"/>
    </location>
</feature>
<keyword evidence="7" id="KW-0256">Endoplasmic reticulum</keyword>
<evidence type="ECO:0000256" key="11">
    <source>
        <dbReference type="ARBA" id="ARBA00023136"/>
    </source>
</evidence>
<dbReference type="CDD" id="cd07343">
    <property type="entry name" value="M48A_Zmpste24p_like"/>
    <property type="match status" value="1"/>
</dbReference>
<evidence type="ECO:0000256" key="9">
    <source>
        <dbReference type="ARBA" id="ARBA00022989"/>
    </source>
</evidence>
<evidence type="ECO:0000256" key="3">
    <source>
        <dbReference type="ARBA" id="ARBA00022670"/>
    </source>
</evidence>
<evidence type="ECO:0000256" key="17">
    <source>
        <dbReference type="SAM" id="Phobius"/>
    </source>
</evidence>
<dbReference type="AlphaFoldDB" id="A0A7S0ZIC6"/>
<keyword evidence="10" id="KW-0482">Metalloprotease</keyword>
<dbReference type="GO" id="GO:0004222">
    <property type="term" value="F:metalloendopeptidase activity"/>
    <property type="evidence" value="ECO:0007669"/>
    <property type="project" value="InterPro"/>
</dbReference>
<evidence type="ECO:0000256" key="6">
    <source>
        <dbReference type="ARBA" id="ARBA00022801"/>
    </source>
</evidence>
<evidence type="ECO:0000256" key="10">
    <source>
        <dbReference type="ARBA" id="ARBA00023049"/>
    </source>
</evidence>
<feature type="transmembrane region" description="Helical" evidence="17">
    <location>
        <begin position="214"/>
        <end position="235"/>
    </location>
</feature>
<keyword evidence="4 17" id="KW-0812">Transmembrane</keyword>
<evidence type="ECO:0000256" key="4">
    <source>
        <dbReference type="ARBA" id="ARBA00022692"/>
    </source>
</evidence>
<feature type="active site" evidence="14">
    <location>
        <position position="346"/>
    </location>
</feature>
<evidence type="ECO:0000256" key="16">
    <source>
        <dbReference type="SAM" id="MobiDB-lite"/>
    </source>
</evidence>
<evidence type="ECO:0000256" key="7">
    <source>
        <dbReference type="ARBA" id="ARBA00022824"/>
    </source>
</evidence>
<sequence length="511" mass="58050">MLIFYHKIPYLSVSVFFETVPCRWRTIDAMGRLGDEPEIRFVVEVCSECLEFVGKMSTNGAFPYMPLVAAFEFGMTCFELYLTYRQKVRFESDKPAQILETVVPADKFIKAQEYGLAKCKFSMISQIVSSSLSLVFQFTFMYPKLWQFSLSVMQYFKPTLSAENEIIRTITFMILSSVLGSLTSLPFGLYQTFVLEQKFGFNRTTLTTYIKDSLMGSALSLVIGVPLITALWYVIDKSGPHLWLYFWLFLSSFSLFMAVLYPSVIAPLFNKFTPLEEGELKAGIDKLASSIGFPLKKLYVMDGSRRSTHSNAYFYGIFTKGIVLFDSLLDQCKGHDDRVLAVLCHELGHWKEGHTRKSLIIGLLHMLFMSGLYGMTASNKDLFVSFGYTSDTPHLIGLMLFSEILGPLDSIVSFAMNWMSRKHEYEADRFAKTLGHSQALGDALVSMHIENLSNMNPDPWYSMYHNSHPTLVERLMALGITPSQIDLKSEKEQDTNGTTAEQQDTESKKDQ</sequence>
<dbReference type="InterPro" id="IPR032456">
    <property type="entry name" value="Peptidase_M48_N"/>
</dbReference>
<proteinExistence type="predicted"/>
<feature type="binding site" evidence="15">
    <location>
        <position position="345"/>
    </location>
    <ligand>
        <name>Zn(2+)</name>
        <dbReference type="ChEBI" id="CHEBI:29105"/>
        <note>catalytic</note>
    </ligand>
</feature>
<accession>A0A7S0ZIC6</accession>
<keyword evidence="5 15" id="KW-0479">Metal-binding</keyword>
<keyword evidence="11 17" id="KW-0472">Membrane</keyword>
<evidence type="ECO:0000256" key="14">
    <source>
        <dbReference type="PIRSR" id="PIRSR627057-1"/>
    </source>
</evidence>
<feature type="region of interest" description="Disordered" evidence="16">
    <location>
        <begin position="486"/>
        <end position="511"/>
    </location>
</feature>
<feature type="binding site" evidence="15">
    <location>
        <position position="349"/>
    </location>
    <ligand>
        <name>Zn(2+)</name>
        <dbReference type="ChEBI" id="CHEBI:29105"/>
        <note>catalytic</note>
    </ligand>
</feature>
<dbReference type="Pfam" id="PF01435">
    <property type="entry name" value="Peptidase_M48"/>
    <property type="match status" value="1"/>
</dbReference>
<evidence type="ECO:0000256" key="13">
    <source>
        <dbReference type="ARBA" id="ARBA00083451"/>
    </source>
</evidence>
<evidence type="ECO:0000259" key="18">
    <source>
        <dbReference type="Pfam" id="PF01435"/>
    </source>
</evidence>
<evidence type="ECO:0000256" key="12">
    <source>
        <dbReference type="ARBA" id="ARBA00044456"/>
    </source>
</evidence>
<feature type="domain" description="CAAX prenyl protease 1 N-terminal" evidence="19">
    <location>
        <begin position="90"/>
        <end position="271"/>
    </location>
</feature>
<feature type="transmembrane region" description="Helical" evidence="17">
    <location>
        <begin position="358"/>
        <end position="375"/>
    </location>
</feature>
<evidence type="ECO:0000256" key="2">
    <source>
        <dbReference type="ARBA" id="ARBA00012336"/>
    </source>
</evidence>
<keyword evidence="3" id="KW-0645">Protease</keyword>
<keyword evidence="8 15" id="KW-0862">Zinc</keyword>
<organism evidence="20">
    <name type="scientific">Timspurckia oligopyrenoides</name>
    <dbReference type="NCBI Taxonomy" id="708627"/>
    <lineage>
        <taxon>Eukaryota</taxon>
        <taxon>Rhodophyta</taxon>
        <taxon>Bangiophyceae</taxon>
        <taxon>Porphyridiales</taxon>
        <taxon>Porphyridiaceae</taxon>
        <taxon>Timspurckia</taxon>
    </lineage>
</organism>
<dbReference type="GO" id="GO:0046872">
    <property type="term" value="F:metal ion binding"/>
    <property type="evidence" value="ECO:0007669"/>
    <property type="project" value="UniProtKB-KW"/>
</dbReference>
<gene>
    <name evidence="20" type="ORF">TOLI1172_LOCUS6657</name>
</gene>
<evidence type="ECO:0000256" key="1">
    <source>
        <dbReference type="ARBA" id="ARBA00004477"/>
    </source>
</evidence>
<comment type="catalytic activity">
    <reaction evidence="12">
        <text>Hydrolyzes the peptide bond -P2-(S-farnesyl or geranylgeranyl)C-P1'-P2'-P3'-COOH where P1' and P2' are amino acids with aliphatic side chains and P3' is any C-terminal residue.</text>
        <dbReference type="EC" id="3.4.24.84"/>
    </reaction>
</comment>
<dbReference type="FunFam" id="3.30.2010.10:FF:000002">
    <property type="entry name" value="CAAX prenyl protease"/>
    <property type="match status" value="1"/>
</dbReference>
<feature type="transmembrane region" description="Helical" evidence="17">
    <location>
        <begin position="166"/>
        <end position="193"/>
    </location>
</feature>
<dbReference type="PANTHER" id="PTHR10120">
    <property type="entry name" value="CAAX PRENYL PROTEASE 1"/>
    <property type="match status" value="1"/>
</dbReference>
<dbReference type="EC" id="3.4.24.84" evidence="2"/>
<protein>
    <recommendedName>
        <fullName evidence="2">Ste24 endopeptidase</fullName>
        <ecNumber evidence="2">3.4.24.84</ecNumber>
    </recommendedName>
    <alternativeName>
        <fullName evidence="13">Prenyl protein-specific endoprotease 1</fullName>
    </alternativeName>
</protein>
<dbReference type="InterPro" id="IPR027057">
    <property type="entry name" value="CAXX_Prtase_1"/>
</dbReference>
<comment type="subcellular location">
    <subcellularLocation>
        <location evidence="1">Endoplasmic reticulum membrane</location>
        <topology evidence="1">Multi-pass membrane protein</topology>
    </subcellularLocation>
</comment>
<reference evidence="20" key="1">
    <citation type="submission" date="2021-01" db="EMBL/GenBank/DDBJ databases">
        <authorList>
            <person name="Corre E."/>
            <person name="Pelletier E."/>
            <person name="Niang G."/>
            <person name="Scheremetjew M."/>
            <person name="Finn R."/>
            <person name="Kale V."/>
            <person name="Holt S."/>
            <person name="Cochrane G."/>
            <person name="Meng A."/>
            <person name="Brown T."/>
            <person name="Cohen L."/>
        </authorList>
    </citation>
    <scope>NUCLEOTIDE SEQUENCE</scope>
    <source>
        <strain evidence="20">CCMP3278</strain>
    </source>
</reference>
<evidence type="ECO:0000256" key="8">
    <source>
        <dbReference type="ARBA" id="ARBA00022833"/>
    </source>
</evidence>
<keyword evidence="9 17" id="KW-1133">Transmembrane helix</keyword>
<keyword evidence="6" id="KW-0378">Hydrolase</keyword>
<evidence type="ECO:0000256" key="5">
    <source>
        <dbReference type="ARBA" id="ARBA00022723"/>
    </source>
</evidence>
<comment type="cofactor">
    <cofactor evidence="15">
        <name>Zn(2+)</name>
        <dbReference type="ChEBI" id="CHEBI:29105"/>
    </cofactor>
    <text evidence="15">Binds 1 zinc ion per subunit.</text>
</comment>
<dbReference type="InterPro" id="IPR001915">
    <property type="entry name" value="Peptidase_M48"/>
</dbReference>
<dbReference type="Gene3D" id="3.30.2010.10">
    <property type="entry name" value="Metalloproteases ('zincins'), catalytic domain"/>
    <property type="match status" value="1"/>
</dbReference>
<name>A0A7S0ZIC6_9RHOD</name>
<dbReference type="GO" id="GO:0071586">
    <property type="term" value="P:CAAX-box protein processing"/>
    <property type="evidence" value="ECO:0007669"/>
    <property type="project" value="InterPro"/>
</dbReference>
<evidence type="ECO:0000259" key="19">
    <source>
        <dbReference type="Pfam" id="PF16491"/>
    </source>
</evidence>
<feature type="active site" description="Proton donor" evidence="14">
    <location>
        <position position="428"/>
    </location>
</feature>
<dbReference type="EMBL" id="HBFP01009286">
    <property type="protein sequence ID" value="CAD8822261.1"/>
    <property type="molecule type" value="Transcribed_RNA"/>
</dbReference>
<feature type="transmembrane region" description="Helical" evidence="17">
    <location>
        <begin position="241"/>
        <end position="261"/>
    </location>
</feature>
<evidence type="ECO:0000256" key="15">
    <source>
        <dbReference type="PIRSR" id="PIRSR627057-2"/>
    </source>
</evidence>